<dbReference type="Proteomes" id="UP000680020">
    <property type="component" value="Unassembled WGS sequence"/>
</dbReference>
<comment type="caution">
    <text evidence="2">The sequence shown here is derived from an EMBL/GenBank/DDBJ whole genome shotgun (WGS) entry which is preliminary data.</text>
</comment>
<feature type="signal peptide" evidence="1">
    <location>
        <begin position="1"/>
        <end position="18"/>
    </location>
</feature>
<gene>
    <name evidence="2" type="ORF">J7561_03675</name>
</gene>
<accession>A0AB35BZ23</accession>
<evidence type="ECO:0000313" key="2">
    <source>
        <dbReference type="EMBL" id="MBS7824301.1"/>
    </source>
</evidence>
<dbReference type="EMBL" id="JAGIBU010000002">
    <property type="protein sequence ID" value="MBS7824301.1"/>
    <property type="molecule type" value="Genomic_DNA"/>
</dbReference>
<evidence type="ECO:0000256" key="1">
    <source>
        <dbReference type="SAM" id="SignalP"/>
    </source>
</evidence>
<sequence>MIKQWLCIALCSVSIAAADINIPPAALNEIAGKIYRNETGGKRENLVVWNNGENFPSLGIGHFIWYKYNEPERFEESFPALVTFYKTKNIELPWLLRMYRYAPWKTQAEFLSAKHNDPAFKDLENFLYNTQAVQIEFIAERLNASLPKILAATSQKKWVKENFNRLLNTPSGLYALIDYINFKGEGINQNERYQGQGWGLLQVLETMDPNVAKKDLMQSFRTAAKTVMSNRVKNAPKERNEERWLAGWHNRIDTYQ</sequence>
<organism evidence="2 3">
    <name type="scientific">Wohlfahrtiimonas chitiniclastica</name>
    <dbReference type="NCBI Taxonomy" id="400946"/>
    <lineage>
        <taxon>Bacteria</taxon>
        <taxon>Pseudomonadati</taxon>
        <taxon>Pseudomonadota</taxon>
        <taxon>Gammaproteobacteria</taxon>
        <taxon>Cardiobacteriales</taxon>
        <taxon>Ignatzschineriaceae</taxon>
        <taxon>Wohlfahrtiimonas</taxon>
    </lineage>
</organism>
<reference evidence="2" key="1">
    <citation type="submission" date="2021-03" db="EMBL/GenBank/DDBJ databases">
        <title>Identification and antibiotic profiling of Wohlfahrtiimonas chitiniclastica, an underestimated human pathogen.</title>
        <authorList>
            <person name="Kopf A."/>
            <person name="Bunk B."/>
            <person name="Coldewey S."/>
            <person name="Gunzer F."/>
            <person name="Riedel T."/>
            <person name="Schroettner P."/>
        </authorList>
    </citation>
    <scope>NUCLEOTIDE SEQUENCE</scope>
    <source>
        <strain evidence="2">DSM 100917</strain>
    </source>
</reference>
<name>A0AB35BZ23_9GAMM</name>
<feature type="chain" id="PRO_5044279313" evidence="1">
    <location>
        <begin position="19"/>
        <end position="256"/>
    </location>
</feature>
<dbReference type="AlphaFoldDB" id="A0AB35BZ23"/>
<evidence type="ECO:0000313" key="3">
    <source>
        <dbReference type="Proteomes" id="UP000680020"/>
    </source>
</evidence>
<keyword evidence="1" id="KW-0732">Signal</keyword>
<proteinExistence type="predicted"/>
<dbReference type="RefSeq" id="WP_213403559.1">
    <property type="nucleotide sequence ID" value="NZ_JAGIBT010000002.1"/>
</dbReference>
<protein>
    <submittedName>
        <fullName evidence="2">Uncharacterized protein</fullName>
    </submittedName>
</protein>